<sequence length="120" mass="13754">MRREFECERNALRDTMVGEIALPAAFIASCFAFTRYSMRKSIFGACATAKRWRQCRRFHVGRPNAAAPSVGVAIQPGEARRLCKDCFHRRNAYAAIVRACVQAKARRRSGRRWRTSWSRG</sequence>
<dbReference type="KEGG" id="bph:Bphy_4799"/>
<keyword evidence="1" id="KW-1133">Transmembrane helix</keyword>
<dbReference type="STRING" id="391038.Bphy_4799"/>
<dbReference type="EMBL" id="CP001044">
    <property type="protein sequence ID" value="ACC73907.1"/>
    <property type="molecule type" value="Genomic_DNA"/>
</dbReference>
<reference evidence="3" key="1">
    <citation type="journal article" date="2014" name="Stand. Genomic Sci.">
        <title>Complete genome sequence of Burkholderia phymatum STM815(T), a broad host range and efficient nitrogen-fixing symbiont of Mimosa species.</title>
        <authorList>
            <person name="Moulin L."/>
            <person name="Klonowska A."/>
            <person name="Caroline B."/>
            <person name="Booth K."/>
            <person name="Vriezen J.A."/>
            <person name="Melkonian R."/>
            <person name="James E.K."/>
            <person name="Young J.P."/>
            <person name="Bena G."/>
            <person name="Hauser L."/>
            <person name="Land M."/>
            <person name="Kyrpides N."/>
            <person name="Bruce D."/>
            <person name="Chain P."/>
            <person name="Copeland A."/>
            <person name="Pitluck S."/>
            <person name="Woyke T."/>
            <person name="Lizotte-Waniewski M."/>
            <person name="Bristow J."/>
            <person name="Riley M."/>
        </authorList>
    </citation>
    <scope>NUCLEOTIDE SEQUENCE [LARGE SCALE GENOMIC DNA]</scope>
    <source>
        <strain evidence="3">DSM 17167 / CIP 108236 / LMG 21445 / STM815</strain>
    </source>
</reference>
<dbReference type="AlphaFoldDB" id="B2JRY8"/>
<keyword evidence="1" id="KW-0472">Membrane</keyword>
<evidence type="ECO:0000256" key="1">
    <source>
        <dbReference type="SAM" id="Phobius"/>
    </source>
</evidence>
<keyword evidence="1" id="KW-0812">Transmembrane</keyword>
<evidence type="ECO:0000313" key="3">
    <source>
        <dbReference type="Proteomes" id="UP000001192"/>
    </source>
</evidence>
<feature type="transmembrane region" description="Helical" evidence="1">
    <location>
        <begin position="20"/>
        <end position="38"/>
    </location>
</feature>
<evidence type="ECO:0000313" key="2">
    <source>
        <dbReference type="EMBL" id="ACC73907.1"/>
    </source>
</evidence>
<dbReference type="HOGENOM" id="CLU_2045306_0_0_4"/>
<protein>
    <submittedName>
        <fullName evidence="2">Uncharacterized protein</fullName>
    </submittedName>
</protein>
<keyword evidence="3" id="KW-1185">Reference proteome</keyword>
<name>B2JRY8_PARP8</name>
<accession>B2JRY8</accession>
<organism evidence="2 3">
    <name type="scientific">Paraburkholderia phymatum (strain DSM 17167 / CIP 108236 / LMG 21445 / STM815)</name>
    <name type="common">Burkholderia phymatum</name>
    <dbReference type="NCBI Taxonomy" id="391038"/>
    <lineage>
        <taxon>Bacteria</taxon>
        <taxon>Pseudomonadati</taxon>
        <taxon>Pseudomonadota</taxon>
        <taxon>Betaproteobacteria</taxon>
        <taxon>Burkholderiales</taxon>
        <taxon>Burkholderiaceae</taxon>
        <taxon>Paraburkholderia</taxon>
    </lineage>
</organism>
<dbReference type="Proteomes" id="UP000001192">
    <property type="component" value="Chromosome 2"/>
</dbReference>
<proteinExistence type="predicted"/>
<gene>
    <name evidence="2" type="ordered locus">Bphy_4799</name>
</gene>
<dbReference type="PROSITE" id="PS51257">
    <property type="entry name" value="PROKAR_LIPOPROTEIN"/>
    <property type="match status" value="1"/>
</dbReference>